<dbReference type="AlphaFoldDB" id="A0AAP6BE69"/>
<evidence type="ECO:0000313" key="2">
    <source>
        <dbReference type="EMBL" id="MDX3017328.1"/>
    </source>
</evidence>
<reference evidence="1 3" key="1">
    <citation type="journal article" date="2023" name="Microb. Genom.">
        <title>Mesoterricola silvestris gen. nov., sp. nov., Mesoterricola sediminis sp. nov., Geothrix oryzae sp. nov., Geothrix edaphica sp. nov., Geothrix rubra sp. nov., and Geothrix limicola sp. nov., six novel members of Acidobacteriota isolated from soils.</title>
        <authorList>
            <person name="Weisberg A.J."/>
            <person name="Pearce E."/>
            <person name="Kramer C.G."/>
            <person name="Chang J.H."/>
            <person name="Clarke C.R."/>
        </authorList>
    </citation>
    <scope>NUCLEOTIDE SEQUENCE</scope>
    <source>
        <strain evidence="2 3">NB05-1H</strain>
        <strain evidence="1">NRRL_B-16521</strain>
    </source>
</reference>
<protein>
    <submittedName>
        <fullName evidence="1">Uncharacterized protein</fullName>
    </submittedName>
</protein>
<evidence type="ECO:0000313" key="3">
    <source>
        <dbReference type="Proteomes" id="UP001272987"/>
    </source>
</evidence>
<proteinExistence type="predicted"/>
<dbReference type="GeneID" id="69806152"/>
<evidence type="ECO:0000313" key="4">
    <source>
        <dbReference type="Proteomes" id="UP001282288"/>
    </source>
</evidence>
<dbReference type="RefSeq" id="WP_010358333.1">
    <property type="nucleotide sequence ID" value="NZ_BCMK01000076.1"/>
</dbReference>
<sequence>MVPGVRLRLLVTASGADEFPGLCTSRWITDPAAASADLSLPAISQRLFGGAPSHRWGFELDGTTPPHTDTSGLPTELDLLLHT</sequence>
<dbReference type="Proteomes" id="UP001272987">
    <property type="component" value="Unassembled WGS sequence"/>
</dbReference>
<dbReference type="Proteomes" id="UP001282288">
    <property type="component" value="Unassembled WGS sequence"/>
</dbReference>
<accession>A0AAP6BE69</accession>
<dbReference type="EMBL" id="JARAWC010000019">
    <property type="protein sequence ID" value="MDX2963105.1"/>
    <property type="molecule type" value="Genomic_DNA"/>
</dbReference>
<organism evidence="1 4">
    <name type="scientific">Streptomyces acidiscabies</name>
    <dbReference type="NCBI Taxonomy" id="42234"/>
    <lineage>
        <taxon>Bacteria</taxon>
        <taxon>Bacillati</taxon>
        <taxon>Actinomycetota</taxon>
        <taxon>Actinomycetes</taxon>
        <taxon>Kitasatosporales</taxon>
        <taxon>Streptomycetaceae</taxon>
        <taxon>Streptomyces</taxon>
    </lineage>
</organism>
<dbReference type="EMBL" id="JARAWP010000003">
    <property type="protein sequence ID" value="MDX3017328.1"/>
    <property type="molecule type" value="Genomic_DNA"/>
</dbReference>
<name>A0AAP6BE69_9ACTN</name>
<evidence type="ECO:0000313" key="1">
    <source>
        <dbReference type="EMBL" id="MDX2963105.1"/>
    </source>
</evidence>
<keyword evidence="3" id="KW-1185">Reference proteome</keyword>
<comment type="caution">
    <text evidence="1">The sequence shown here is derived from an EMBL/GenBank/DDBJ whole genome shotgun (WGS) entry which is preliminary data.</text>
</comment>
<gene>
    <name evidence="1" type="ORF">PV399_25800</name>
    <name evidence="2" type="ORF">PV666_05455</name>
</gene>